<dbReference type="Pfam" id="PF00589">
    <property type="entry name" value="Phage_integrase"/>
    <property type="match status" value="1"/>
</dbReference>
<dbReference type="GO" id="GO:0015074">
    <property type="term" value="P:DNA integration"/>
    <property type="evidence" value="ECO:0007669"/>
    <property type="project" value="InterPro"/>
</dbReference>
<dbReference type="InterPro" id="IPR002104">
    <property type="entry name" value="Integrase_catalytic"/>
</dbReference>
<keyword evidence="1" id="KW-0233">DNA recombination</keyword>
<sequence>MSEDDFLFRTPLGHLHNRNSAGEEWRRIRKAAGLGDDVTLHNLRHTFASNLIASGCDVVTVQRALGHSQPSITLNVYSHLWPSAEDKTRSATSTFMTEVLTTSR</sequence>
<dbReference type="SUPFAM" id="SSF56349">
    <property type="entry name" value="DNA breaking-rejoining enzymes"/>
    <property type="match status" value="1"/>
</dbReference>
<dbReference type="InterPro" id="IPR050090">
    <property type="entry name" value="Tyrosine_recombinase_XerCD"/>
</dbReference>
<evidence type="ECO:0000313" key="3">
    <source>
        <dbReference type="EMBL" id="GEC74201.1"/>
    </source>
</evidence>
<accession>A0A4Y4B119</accession>
<dbReference type="EMBL" id="BJNQ01000002">
    <property type="protein sequence ID" value="GEC74201.1"/>
    <property type="molecule type" value="Genomic_DNA"/>
</dbReference>
<proteinExistence type="predicted"/>
<dbReference type="GO" id="GO:0003677">
    <property type="term" value="F:DNA binding"/>
    <property type="evidence" value="ECO:0007669"/>
    <property type="project" value="InterPro"/>
</dbReference>
<dbReference type="PANTHER" id="PTHR30349:SF64">
    <property type="entry name" value="PROPHAGE INTEGRASE INTD-RELATED"/>
    <property type="match status" value="1"/>
</dbReference>
<gene>
    <name evidence="3" type="ORF">MLI01_03460</name>
</gene>
<evidence type="ECO:0000313" key="4">
    <source>
        <dbReference type="Proteomes" id="UP000317410"/>
    </source>
</evidence>
<dbReference type="PROSITE" id="PS51898">
    <property type="entry name" value="TYR_RECOMBINASE"/>
    <property type="match status" value="1"/>
</dbReference>
<evidence type="ECO:0000259" key="2">
    <source>
        <dbReference type="PROSITE" id="PS51898"/>
    </source>
</evidence>
<dbReference type="InterPro" id="IPR013762">
    <property type="entry name" value="Integrase-like_cat_sf"/>
</dbReference>
<dbReference type="PANTHER" id="PTHR30349">
    <property type="entry name" value="PHAGE INTEGRASE-RELATED"/>
    <property type="match status" value="1"/>
</dbReference>
<reference evidence="3 4" key="1">
    <citation type="submission" date="2019-06" db="EMBL/GenBank/DDBJ databases">
        <title>Whole genome shotgun sequence of Microbacterium liquefaciens NBRC 15037.</title>
        <authorList>
            <person name="Hosoyama A."/>
            <person name="Uohara A."/>
            <person name="Ohji S."/>
            <person name="Ichikawa N."/>
        </authorList>
    </citation>
    <scope>NUCLEOTIDE SEQUENCE [LARGE SCALE GENOMIC DNA]</scope>
    <source>
        <strain evidence="3 4">NBRC 15037</strain>
    </source>
</reference>
<dbReference type="AlphaFoldDB" id="A0A4Y4B119"/>
<organism evidence="3 4">
    <name type="scientific">Microbacterium maritypicum</name>
    <name type="common">Microbacterium liquefaciens</name>
    <dbReference type="NCBI Taxonomy" id="33918"/>
    <lineage>
        <taxon>Bacteria</taxon>
        <taxon>Bacillati</taxon>
        <taxon>Actinomycetota</taxon>
        <taxon>Actinomycetes</taxon>
        <taxon>Micrococcales</taxon>
        <taxon>Microbacteriaceae</taxon>
        <taxon>Microbacterium</taxon>
    </lineage>
</organism>
<dbReference type="Gene3D" id="1.10.443.10">
    <property type="entry name" value="Intergrase catalytic core"/>
    <property type="match status" value="1"/>
</dbReference>
<dbReference type="GO" id="GO:0006310">
    <property type="term" value="P:DNA recombination"/>
    <property type="evidence" value="ECO:0007669"/>
    <property type="project" value="UniProtKB-KW"/>
</dbReference>
<evidence type="ECO:0000256" key="1">
    <source>
        <dbReference type="ARBA" id="ARBA00023172"/>
    </source>
</evidence>
<comment type="caution">
    <text evidence="3">The sequence shown here is derived from an EMBL/GenBank/DDBJ whole genome shotgun (WGS) entry which is preliminary data.</text>
</comment>
<name>A0A4Y4B119_MICMQ</name>
<protein>
    <recommendedName>
        <fullName evidence="2">Tyr recombinase domain-containing protein</fullName>
    </recommendedName>
</protein>
<dbReference type="InterPro" id="IPR011010">
    <property type="entry name" value="DNA_brk_join_enz"/>
</dbReference>
<dbReference type="RefSeq" id="WP_141385758.1">
    <property type="nucleotide sequence ID" value="NZ_BJNQ01000002.1"/>
</dbReference>
<feature type="domain" description="Tyr recombinase" evidence="2">
    <location>
        <begin position="1"/>
        <end position="92"/>
    </location>
</feature>
<dbReference type="Proteomes" id="UP000317410">
    <property type="component" value="Unassembled WGS sequence"/>
</dbReference>